<proteinExistence type="inferred from homology"/>
<dbReference type="HAMAP" id="MF_00956">
    <property type="entry name" value="GDP_fucose_synth"/>
    <property type="match status" value="1"/>
</dbReference>
<feature type="site" description="Important for catalytic activity" evidence="5">
    <location>
        <position position="107"/>
    </location>
</feature>
<dbReference type="PANTHER" id="PTHR43238:SF1">
    <property type="entry name" value="GDP-L-FUCOSE SYNTHASE"/>
    <property type="match status" value="1"/>
</dbReference>
<evidence type="ECO:0000256" key="4">
    <source>
        <dbReference type="ARBA" id="ARBA00023235"/>
    </source>
</evidence>
<keyword evidence="4 5" id="KW-0413">Isomerase</keyword>
<comment type="function">
    <text evidence="5">Catalyzes the two-step NADP-dependent conversion of GDP-4-dehydro-6-deoxy-D-mannose to GDP-fucose, involving an epimerase and a reductase reaction.</text>
</comment>
<dbReference type="SUPFAM" id="SSF51735">
    <property type="entry name" value="NAD(P)-binding Rossmann-fold domains"/>
    <property type="match status" value="1"/>
</dbReference>
<dbReference type="RefSeq" id="WP_322491328.1">
    <property type="nucleotide sequence ID" value="NZ_JAXUBM010000016.1"/>
</dbReference>
<feature type="binding site" evidence="5">
    <location>
        <position position="187"/>
    </location>
    <ligand>
        <name>substrate</name>
    </ligand>
</feature>
<feature type="binding site" evidence="5">
    <location>
        <position position="266"/>
    </location>
    <ligand>
        <name>substrate</name>
    </ligand>
</feature>
<evidence type="ECO:0000256" key="1">
    <source>
        <dbReference type="ARBA" id="ARBA00005959"/>
    </source>
</evidence>
<keyword evidence="3 5" id="KW-0560">Oxidoreductase</keyword>
<organism evidence="7 8">
    <name type="scientific">Pseudomonas asiatica</name>
    <dbReference type="NCBI Taxonomy" id="2219225"/>
    <lineage>
        <taxon>Bacteria</taxon>
        <taxon>Pseudomonadati</taxon>
        <taxon>Pseudomonadota</taxon>
        <taxon>Gammaproteobacteria</taxon>
        <taxon>Pseudomonadales</taxon>
        <taxon>Pseudomonadaceae</taxon>
        <taxon>Pseudomonas</taxon>
    </lineage>
</organism>
<comment type="similarity">
    <text evidence="1 5">Belongs to the NAD(P)-dependent epimerase/dehydratase family. Fucose synthase subfamily.</text>
</comment>
<sequence length="309" mass="34117">MYSDKILITGASGVIGQALLQELAKAGYSNVVAPSSKDADLRDEAQANALLEEVRPAVVYHLAARVYGIMGNMQNKAQAFLENTRINTNLIEASQRVGVKKIVAMGSSAIYSDSVTLPMSEDQVWCGPPHHSEAPYAHSKRAMLAQLEAYRDQYGMEFAFCISTNLYGPHDKFDEKWGHVIPSLISKFHKAIQQGESVPVWGTGSARRDFLFNEDAARAMRLIGEQAVGAINLATGTSQTIRETVECIKKVSGFTGDIVWDSSKPDGQHLRDYDISKLQEVGFKPEHSLEAGLAKTYHWFKENPGQVRR</sequence>
<keyword evidence="2 5" id="KW-0521">NADP</keyword>
<feature type="domain" description="NAD-dependent epimerase/dehydratase" evidence="6">
    <location>
        <begin position="6"/>
        <end position="226"/>
    </location>
</feature>
<feature type="active site" description="Proton donor/acceptor" evidence="5">
    <location>
        <position position="136"/>
    </location>
</feature>
<dbReference type="Gene3D" id="3.40.50.720">
    <property type="entry name" value="NAD(P)-binding Rossmann-like Domain"/>
    <property type="match status" value="1"/>
</dbReference>
<feature type="binding site" evidence="5">
    <location>
        <position position="179"/>
    </location>
    <ligand>
        <name>NADP(+)</name>
        <dbReference type="ChEBI" id="CHEBI:58349"/>
    </ligand>
</feature>
<feature type="binding site" evidence="5">
    <location>
        <begin position="10"/>
        <end position="16"/>
    </location>
    <ligand>
        <name>NADP(+)</name>
        <dbReference type="ChEBI" id="CHEBI:58349"/>
    </ligand>
</feature>
<keyword evidence="8" id="KW-1185">Reference proteome</keyword>
<evidence type="ECO:0000256" key="3">
    <source>
        <dbReference type="ARBA" id="ARBA00023002"/>
    </source>
</evidence>
<dbReference type="InterPro" id="IPR036291">
    <property type="entry name" value="NAD(P)-bd_dom_sf"/>
</dbReference>
<comment type="caution">
    <text evidence="5">Lacks conserved residue(s) required for the propagation of feature annotation.</text>
</comment>
<evidence type="ECO:0000256" key="2">
    <source>
        <dbReference type="ARBA" id="ARBA00022857"/>
    </source>
</evidence>
<dbReference type="Gene3D" id="3.90.25.10">
    <property type="entry name" value="UDP-galactose 4-epimerase, domain 1"/>
    <property type="match status" value="1"/>
</dbReference>
<evidence type="ECO:0000259" key="6">
    <source>
        <dbReference type="Pfam" id="PF01370"/>
    </source>
</evidence>
<dbReference type="InterPro" id="IPR001509">
    <property type="entry name" value="Epimerase_deHydtase"/>
</dbReference>
<dbReference type="EMBL" id="JAXUBM010000016">
    <property type="protein sequence ID" value="MDZ5739560.1"/>
    <property type="molecule type" value="Genomic_DNA"/>
</dbReference>
<dbReference type="CDD" id="cd05239">
    <property type="entry name" value="GDP_FS_SDR_e"/>
    <property type="match status" value="1"/>
</dbReference>
<comment type="caution">
    <text evidence="7">The sequence shown here is derived from an EMBL/GenBank/DDBJ whole genome shotgun (WGS) entry which is preliminary data.</text>
</comment>
<dbReference type="PANTHER" id="PTHR43238">
    <property type="entry name" value="GDP-L-FUCOSE SYNTHASE"/>
    <property type="match status" value="1"/>
</dbReference>
<feature type="binding site" evidence="5">
    <location>
        <position position="201"/>
    </location>
    <ligand>
        <name>substrate</name>
    </ligand>
</feature>
<evidence type="ECO:0000313" key="7">
    <source>
        <dbReference type="EMBL" id="MDZ5739560.1"/>
    </source>
</evidence>
<dbReference type="EC" id="1.1.1.271" evidence="5"/>
<evidence type="ECO:0000313" key="8">
    <source>
        <dbReference type="Proteomes" id="UP001292116"/>
    </source>
</evidence>
<gene>
    <name evidence="5" type="primary">fcl</name>
    <name evidence="7" type="ORF">SOW75_15330</name>
</gene>
<comment type="catalytic activity">
    <reaction evidence="5">
        <text>GDP-beta-L-fucose + NADP(+) = GDP-4-dehydro-alpha-D-rhamnose + NADPH + H(+)</text>
        <dbReference type="Rhea" id="RHEA:18885"/>
        <dbReference type="ChEBI" id="CHEBI:15378"/>
        <dbReference type="ChEBI" id="CHEBI:57273"/>
        <dbReference type="ChEBI" id="CHEBI:57783"/>
        <dbReference type="ChEBI" id="CHEBI:57964"/>
        <dbReference type="ChEBI" id="CHEBI:58349"/>
        <dbReference type="EC" id="1.1.1.271"/>
    </reaction>
</comment>
<dbReference type="Pfam" id="PF01370">
    <property type="entry name" value="Epimerase"/>
    <property type="match status" value="1"/>
</dbReference>
<accession>A0ABU5L078</accession>
<feature type="binding site" evidence="5">
    <location>
        <position position="140"/>
    </location>
    <ligand>
        <name>NADP(+)</name>
        <dbReference type="ChEBI" id="CHEBI:58349"/>
    </ligand>
</feature>
<protein>
    <recommendedName>
        <fullName evidence="5">GDP-L-fucose synthase</fullName>
        <ecNumber evidence="5">1.1.1.271</ecNumber>
    </recommendedName>
    <alternativeName>
        <fullName evidence="5">GDP-4-keto-6-deoxy-D-mannose-3,5-epimerase-4-reductase</fullName>
    </alternativeName>
</protein>
<name>A0ABU5L078_9PSED</name>
<feature type="binding site" evidence="5">
    <location>
        <begin position="105"/>
        <end position="108"/>
    </location>
    <ligand>
        <name>NADP(+)</name>
        <dbReference type="ChEBI" id="CHEBI:58349"/>
    </ligand>
</feature>
<dbReference type="InterPro" id="IPR028614">
    <property type="entry name" value="GDP_fucose/colitose_synth"/>
</dbReference>
<keyword evidence="5" id="KW-0511">Multifunctional enzyme</keyword>
<feature type="binding site" evidence="5">
    <location>
        <position position="208"/>
    </location>
    <ligand>
        <name>substrate</name>
    </ligand>
</feature>
<comment type="pathway">
    <text evidence="5">Nucleotide-sugar biosynthesis; GDP-L-fucose biosynthesis via de novo pathway; GDP-L-fucose from GDP-alpha-D-mannose: step 2/2.</text>
</comment>
<evidence type="ECO:0000256" key="5">
    <source>
        <dbReference type="HAMAP-Rule" id="MF_00956"/>
    </source>
</evidence>
<reference evidence="7 8" key="1">
    <citation type="submission" date="2023-11" db="EMBL/GenBank/DDBJ databases">
        <title>Draft genomes analysis of Pseudomonas asiatica isolated from milk, feces and farm soil of cows suffering from clinical mastitis.</title>
        <authorList>
            <person name="Rahman T."/>
            <person name="Das Z.C."/>
            <person name="Hoque M.N."/>
        </authorList>
    </citation>
    <scope>NUCLEOTIDE SEQUENCE [LARGE SCALE GENOMIC DNA]</scope>
    <source>
        <strain evidence="7 8">2F2</strain>
    </source>
</reference>
<dbReference type="Proteomes" id="UP001292116">
    <property type="component" value="Unassembled WGS sequence"/>
</dbReference>